<keyword evidence="2" id="KW-1185">Reference proteome</keyword>
<dbReference type="EMBL" id="CM007387">
    <property type="protein sequence ID" value="ONK64644.1"/>
    <property type="molecule type" value="Genomic_DNA"/>
</dbReference>
<organism evidence="1 2">
    <name type="scientific">Asparagus officinalis</name>
    <name type="common">Garden asparagus</name>
    <dbReference type="NCBI Taxonomy" id="4686"/>
    <lineage>
        <taxon>Eukaryota</taxon>
        <taxon>Viridiplantae</taxon>
        <taxon>Streptophyta</taxon>
        <taxon>Embryophyta</taxon>
        <taxon>Tracheophyta</taxon>
        <taxon>Spermatophyta</taxon>
        <taxon>Magnoliopsida</taxon>
        <taxon>Liliopsida</taxon>
        <taxon>Asparagales</taxon>
        <taxon>Asparagaceae</taxon>
        <taxon>Asparagoideae</taxon>
        <taxon>Asparagus</taxon>
    </lineage>
</organism>
<dbReference type="Proteomes" id="UP000243459">
    <property type="component" value="Chromosome 7"/>
</dbReference>
<evidence type="ECO:0000313" key="1">
    <source>
        <dbReference type="EMBL" id="ONK64644.1"/>
    </source>
</evidence>
<reference evidence="2" key="1">
    <citation type="journal article" date="2017" name="Nat. Commun.">
        <title>The asparagus genome sheds light on the origin and evolution of a young Y chromosome.</title>
        <authorList>
            <person name="Harkess A."/>
            <person name="Zhou J."/>
            <person name="Xu C."/>
            <person name="Bowers J.E."/>
            <person name="Van der Hulst R."/>
            <person name="Ayyampalayam S."/>
            <person name="Mercati F."/>
            <person name="Riccardi P."/>
            <person name="McKain M.R."/>
            <person name="Kakrana A."/>
            <person name="Tang H."/>
            <person name="Ray J."/>
            <person name="Groenendijk J."/>
            <person name="Arikit S."/>
            <person name="Mathioni S.M."/>
            <person name="Nakano M."/>
            <person name="Shan H."/>
            <person name="Telgmann-Rauber A."/>
            <person name="Kanno A."/>
            <person name="Yue Z."/>
            <person name="Chen H."/>
            <person name="Li W."/>
            <person name="Chen Y."/>
            <person name="Xu X."/>
            <person name="Zhang Y."/>
            <person name="Luo S."/>
            <person name="Chen H."/>
            <person name="Gao J."/>
            <person name="Mao Z."/>
            <person name="Pires J.C."/>
            <person name="Luo M."/>
            <person name="Kudrna D."/>
            <person name="Wing R.A."/>
            <person name="Meyers B.C."/>
            <person name="Yi K."/>
            <person name="Kong H."/>
            <person name="Lavrijsen P."/>
            <person name="Sunseri F."/>
            <person name="Falavigna A."/>
            <person name="Ye Y."/>
            <person name="Leebens-Mack J.H."/>
            <person name="Chen G."/>
        </authorList>
    </citation>
    <scope>NUCLEOTIDE SEQUENCE [LARGE SCALE GENOMIC DNA]</scope>
    <source>
        <strain evidence="2">cv. DH0086</strain>
    </source>
</reference>
<dbReference type="AlphaFoldDB" id="A0A5P1EFM7"/>
<proteinExistence type="predicted"/>
<sequence>MDFKFGHNTWYLPNPHPRNPTPQNPTPLFLLSHAARLLFFSSLTPGSRSPSPSPSRSPSQSSISISISKLDLHLKARLDLDLHLKARSRSRSRSIVVRMPDINELFRFLLTLVSANSGLCEIRFLKWSSLLSSWKGATIASLGLLLVTSVMHFFILFTQSERSSTPAKVVPSRFKKDENSGVENVLEPKLFCRMYIQNGVRGCLDMIFSWLEKDVVCIGEAGGLYSSGCDVVDDSILYIYVLEANFRSSLKLTWSRLVIEEGAEVKDSEGIKCRRAARVCRDDEGVAIEDSEGIKSRRAARVCRDDEGVAIEADFFAEIESYSNDLDP</sequence>
<dbReference type="Gramene" id="ONK64644">
    <property type="protein sequence ID" value="ONK64644"/>
    <property type="gene ID" value="A4U43_C07F28330"/>
</dbReference>
<accession>A0A5P1EFM7</accession>
<protein>
    <submittedName>
        <fullName evidence="1">Uncharacterized protein</fullName>
    </submittedName>
</protein>
<evidence type="ECO:0000313" key="2">
    <source>
        <dbReference type="Proteomes" id="UP000243459"/>
    </source>
</evidence>
<name>A0A5P1EFM7_ASPOF</name>
<gene>
    <name evidence="1" type="ORF">A4U43_C07F28330</name>
</gene>